<dbReference type="EMBL" id="BOOG01000015">
    <property type="protein sequence ID" value="GIH69480.1"/>
    <property type="molecule type" value="Genomic_DNA"/>
</dbReference>
<organism evidence="4 5">
    <name type="scientific">Sphaerimonospora thailandensis</name>
    <dbReference type="NCBI Taxonomy" id="795644"/>
    <lineage>
        <taxon>Bacteria</taxon>
        <taxon>Bacillati</taxon>
        <taxon>Actinomycetota</taxon>
        <taxon>Actinomycetes</taxon>
        <taxon>Streptosporangiales</taxon>
        <taxon>Streptosporangiaceae</taxon>
        <taxon>Sphaerimonospora</taxon>
    </lineage>
</organism>
<gene>
    <name evidence="4" type="ORF">Mth01_17330</name>
</gene>
<dbReference type="GO" id="GO:0008270">
    <property type="term" value="F:zinc ion binding"/>
    <property type="evidence" value="ECO:0007669"/>
    <property type="project" value="UniProtKB-KW"/>
</dbReference>
<accession>A0A8J3R7W8</accession>
<feature type="region of interest" description="Disordered" evidence="2">
    <location>
        <begin position="76"/>
        <end position="98"/>
    </location>
</feature>
<evidence type="ECO:0000313" key="4">
    <source>
        <dbReference type="EMBL" id="GIH69480.1"/>
    </source>
</evidence>
<keyword evidence="1" id="KW-0862">Zinc</keyword>
<dbReference type="Proteomes" id="UP000610966">
    <property type="component" value="Unassembled WGS sequence"/>
</dbReference>
<keyword evidence="1" id="KW-0479">Metal-binding</keyword>
<protein>
    <recommendedName>
        <fullName evidence="3">SWIM-type domain-containing protein</fullName>
    </recommendedName>
</protein>
<comment type="caution">
    <text evidence="4">The sequence shown here is derived from an EMBL/GenBank/DDBJ whole genome shotgun (WGS) entry which is preliminary data.</text>
</comment>
<proteinExistence type="predicted"/>
<dbReference type="PROSITE" id="PS50966">
    <property type="entry name" value="ZF_SWIM"/>
    <property type="match status" value="1"/>
</dbReference>
<feature type="domain" description="SWIM-type" evidence="3">
    <location>
        <begin position="44"/>
        <end position="74"/>
    </location>
</feature>
<name>A0A8J3R7W8_9ACTN</name>
<dbReference type="RefSeq" id="WP_204014136.1">
    <property type="nucleotide sequence ID" value="NZ_BOOG01000015.1"/>
</dbReference>
<sequence length="98" mass="10445">MATDTRSRALAYIREGRAVIRAASYGGTAPLRVAAVAYGHTGRHEISLRDGEWSCTCPATGICPHIAAIGLVCGRPDLAARTPNPDTPRTNRTEEETP</sequence>
<feature type="compositionally biased region" description="Basic and acidic residues" evidence="2">
    <location>
        <begin position="89"/>
        <end position="98"/>
    </location>
</feature>
<evidence type="ECO:0000259" key="3">
    <source>
        <dbReference type="PROSITE" id="PS50966"/>
    </source>
</evidence>
<dbReference type="InterPro" id="IPR007527">
    <property type="entry name" value="Znf_SWIM"/>
</dbReference>
<keyword evidence="1" id="KW-0863">Zinc-finger</keyword>
<evidence type="ECO:0000256" key="2">
    <source>
        <dbReference type="SAM" id="MobiDB-lite"/>
    </source>
</evidence>
<dbReference type="AlphaFoldDB" id="A0A8J3R7W8"/>
<evidence type="ECO:0000256" key="1">
    <source>
        <dbReference type="PROSITE-ProRule" id="PRU00325"/>
    </source>
</evidence>
<reference evidence="4" key="1">
    <citation type="submission" date="2021-01" db="EMBL/GenBank/DDBJ databases">
        <title>Whole genome shotgun sequence of Sphaerimonospora thailandensis NBRC 107569.</title>
        <authorList>
            <person name="Komaki H."/>
            <person name="Tamura T."/>
        </authorList>
    </citation>
    <scope>NUCLEOTIDE SEQUENCE</scope>
    <source>
        <strain evidence="4">NBRC 107569</strain>
    </source>
</reference>
<evidence type="ECO:0000313" key="5">
    <source>
        <dbReference type="Proteomes" id="UP000610966"/>
    </source>
</evidence>
<keyword evidence="5" id="KW-1185">Reference proteome</keyword>